<accession>F0ZRJ8</accession>
<keyword evidence="2" id="KW-1185">Reference proteome</keyword>
<dbReference type="KEGG" id="dpp:DICPUDRAFT_36729"/>
<dbReference type="FunCoup" id="F0ZRJ8">
    <property type="interactions" value="937"/>
</dbReference>
<evidence type="ECO:0000313" key="2">
    <source>
        <dbReference type="Proteomes" id="UP000001064"/>
    </source>
</evidence>
<dbReference type="EMBL" id="GL871142">
    <property type="protein sequence ID" value="EGC33418.1"/>
    <property type="molecule type" value="Genomic_DNA"/>
</dbReference>
<dbReference type="AlphaFoldDB" id="F0ZRJ8"/>
<dbReference type="Proteomes" id="UP000001064">
    <property type="component" value="Unassembled WGS sequence"/>
</dbReference>
<dbReference type="eggNOG" id="ENOG502RIJI">
    <property type="taxonomic scope" value="Eukaryota"/>
</dbReference>
<dbReference type="OrthoDB" id="10291115at2759"/>
<proteinExistence type="predicted"/>
<evidence type="ECO:0000313" key="1">
    <source>
        <dbReference type="EMBL" id="EGC33418.1"/>
    </source>
</evidence>
<dbReference type="RefSeq" id="XP_003290037.1">
    <property type="nucleotide sequence ID" value="XM_003289989.1"/>
</dbReference>
<organism evidence="1 2">
    <name type="scientific">Dictyostelium purpureum</name>
    <name type="common">Slime mold</name>
    <dbReference type="NCBI Taxonomy" id="5786"/>
    <lineage>
        <taxon>Eukaryota</taxon>
        <taxon>Amoebozoa</taxon>
        <taxon>Evosea</taxon>
        <taxon>Eumycetozoa</taxon>
        <taxon>Dictyostelia</taxon>
        <taxon>Dictyosteliales</taxon>
        <taxon>Dictyosteliaceae</taxon>
        <taxon>Dictyostelium</taxon>
    </lineage>
</organism>
<gene>
    <name evidence="1" type="ORF">DICPUDRAFT_36729</name>
</gene>
<sequence>MDSISCPLQFCIMRVQEAVPGKPHFSVERLIIRITYSSNENNKPVGNPEA</sequence>
<dbReference type="InParanoid" id="F0ZRJ8"/>
<dbReference type="OMA" id="KPHFSVE"/>
<dbReference type="VEuPathDB" id="AmoebaDB:DICPUDRAFT_36729"/>
<protein>
    <submittedName>
        <fullName evidence="1">Uncharacterized protein</fullName>
    </submittedName>
</protein>
<reference evidence="2" key="1">
    <citation type="journal article" date="2011" name="Genome Biol.">
        <title>Comparative genomics of the social amoebae Dictyostelium discoideum and Dictyostelium purpureum.</title>
        <authorList>
            <consortium name="US DOE Joint Genome Institute (JGI-PGF)"/>
            <person name="Sucgang R."/>
            <person name="Kuo A."/>
            <person name="Tian X."/>
            <person name="Salerno W."/>
            <person name="Parikh A."/>
            <person name="Feasley C.L."/>
            <person name="Dalin E."/>
            <person name="Tu H."/>
            <person name="Huang E."/>
            <person name="Barry K."/>
            <person name="Lindquist E."/>
            <person name="Shapiro H."/>
            <person name="Bruce D."/>
            <person name="Schmutz J."/>
            <person name="Salamov A."/>
            <person name="Fey P."/>
            <person name="Gaudet P."/>
            <person name="Anjard C."/>
            <person name="Babu M.M."/>
            <person name="Basu S."/>
            <person name="Bushmanova Y."/>
            <person name="van der Wel H."/>
            <person name="Katoh-Kurasawa M."/>
            <person name="Dinh C."/>
            <person name="Coutinho P.M."/>
            <person name="Saito T."/>
            <person name="Elias M."/>
            <person name="Schaap P."/>
            <person name="Kay R.R."/>
            <person name="Henrissat B."/>
            <person name="Eichinger L."/>
            <person name="Rivero F."/>
            <person name="Putnam N.H."/>
            <person name="West C.M."/>
            <person name="Loomis W.F."/>
            <person name="Chisholm R.L."/>
            <person name="Shaulsky G."/>
            <person name="Strassmann J.E."/>
            <person name="Queller D.C."/>
            <person name="Kuspa A."/>
            <person name="Grigoriev I.V."/>
        </authorList>
    </citation>
    <scope>NUCLEOTIDE SEQUENCE [LARGE SCALE GENOMIC DNA]</scope>
    <source>
        <strain evidence="2">QSDP1</strain>
    </source>
</reference>
<name>F0ZRJ8_DICPU</name>
<dbReference type="GeneID" id="10504407"/>